<feature type="region of interest" description="Disordered" evidence="1">
    <location>
        <begin position="22"/>
        <end position="83"/>
    </location>
</feature>
<proteinExistence type="predicted"/>
<evidence type="ECO:0000313" key="2">
    <source>
        <dbReference type="EMBL" id="WAQ83866.1"/>
    </source>
</evidence>
<accession>A0ABY7CF79</accession>
<evidence type="ECO:0000313" key="3">
    <source>
        <dbReference type="Proteomes" id="UP001164743"/>
    </source>
</evidence>
<organism evidence="2 3">
    <name type="scientific">Puccinia triticina</name>
    <dbReference type="NCBI Taxonomy" id="208348"/>
    <lineage>
        <taxon>Eukaryota</taxon>
        <taxon>Fungi</taxon>
        <taxon>Dikarya</taxon>
        <taxon>Basidiomycota</taxon>
        <taxon>Pucciniomycotina</taxon>
        <taxon>Pucciniomycetes</taxon>
        <taxon>Pucciniales</taxon>
        <taxon>Pucciniaceae</taxon>
        <taxon>Puccinia</taxon>
    </lineage>
</organism>
<sequence>MTIPIPTVQMTQGNKALVPHLTKPVAVHTHSPGPADTSLASAAPLPAAKALPKPPAQLSRPCSSPQLSRPCPNPQPSRPCTSP</sequence>
<gene>
    <name evidence="2" type="ORF">PtA15_4A315</name>
</gene>
<feature type="compositionally biased region" description="Low complexity" evidence="1">
    <location>
        <begin position="38"/>
        <end position="51"/>
    </location>
</feature>
<evidence type="ECO:0000256" key="1">
    <source>
        <dbReference type="SAM" id="MobiDB-lite"/>
    </source>
</evidence>
<reference evidence="2" key="1">
    <citation type="submission" date="2022-10" db="EMBL/GenBank/DDBJ databases">
        <title>Puccinia triticina Genome sequencing and assembly.</title>
        <authorList>
            <person name="Li C."/>
        </authorList>
    </citation>
    <scope>NUCLEOTIDE SEQUENCE</scope>
    <source>
        <strain evidence="2">Pt15</strain>
    </source>
</reference>
<dbReference type="EMBL" id="CP110424">
    <property type="protein sequence ID" value="WAQ83866.1"/>
    <property type="molecule type" value="Genomic_DNA"/>
</dbReference>
<protein>
    <submittedName>
        <fullName evidence="2">Uncharacterized protein</fullName>
    </submittedName>
</protein>
<dbReference type="Proteomes" id="UP001164743">
    <property type="component" value="Chromosome 4A"/>
</dbReference>
<dbReference type="RefSeq" id="XP_053019421.1">
    <property type="nucleotide sequence ID" value="XM_053168187.1"/>
</dbReference>
<dbReference type="GeneID" id="77809082"/>
<keyword evidence="3" id="KW-1185">Reference proteome</keyword>
<name>A0ABY7CF79_9BASI</name>
<feature type="compositionally biased region" description="Pro residues" evidence="1">
    <location>
        <begin position="71"/>
        <end position="83"/>
    </location>
</feature>